<dbReference type="EMBL" id="AP018492">
    <property type="protein sequence ID" value="BBC60264.1"/>
    <property type="molecule type" value="Genomic_DNA"/>
</dbReference>
<accession>A0A2Z5Y0C0</accession>
<evidence type="ECO:0000313" key="1">
    <source>
        <dbReference type="EMBL" id="BBC60264.1"/>
    </source>
</evidence>
<name>A0A2Z5Y0C0_9ENTE</name>
<proteinExistence type="predicted"/>
<dbReference type="GeneID" id="57042665"/>
<gene>
    <name evidence="1" type="ORF">DAT561_0096</name>
</gene>
<organism evidence="1 2">
    <name type="scientific">Melissococcus plutonius</name>
    <dbReference type="NCBI Taxonomy" id="33970"/>
    <lineage>
        <taxon>Bacteria</taxon>
        <taxon>Bacillati</taxon>
        <taxon>Bacillota</taxon>
        <taxon>Bacilli</taxon>
        <taxon>Lactobacillales</taxon>
        <taxon>Enterococcaceae</taxon>
        <taxon>Melissococcus</taxon>
    </lineage>
</organism>
<dbReference type="Proteomes" id="UP000269226">
    <property type="component" value="Chromosome"/>
</dbReference>
<sequence length="89" mass="10502">MTKIGCKNCDRLQSFDQKVVDALIDEQLSLEIDLANQEIVKQRLTICNQCSFKVENTCTKCGCYCRFRASLKHKKCPMDYWYKDKTFYN</sequence>
<protein>
    <submittedName>
        <fullName evidence="1">Uncharacterized protein</fullName>
    </submittedName>
</protein>
<evidence type="ECO:0000313" key="2">
    <source>
        <dbReference type="Proteomes" id="UP000269226"/>
    </source>
</evidence>
<dbReference type="Pfam" id="PF19668">
    <property type="entry name" value="DUF6171"/>
    <property type="match status" value="1"/>
</dbReference>
<reference evidence="1 2" key="1">
    <citation type="submission" date="2018-01" db="EMBL/GenBank/DDBJ databases">
        <title>Whole genome sequence of Melissococcus plutonius DAT561.</title>
        <authorList>
            <person name="Okumura K."/>
            <person name="Takamatsu D."/>
            <person name="Okura M."/>
        </authorList>
    </citation>
    <scope>NUCLEOTIDE SEQUENCE [LARGE SCALE GENOMIC DNA]</scope>
    <source>
        <strain evidence="1 2">DAT561</strain>
    </source>
</reference>
<dbReference type="AlphaFoldDB" id="A0A2Z5Y0C0"/>
<dbReference type="RefSeq" id="WP_048589611.1">
    <property type="nucleotide sequence ID" value="NZ_AP018492.1"/>
</dbReference>
<dbReference type="InterPro" id="IPR046169">
    <property type="entry name" value="DUF6171"/>
</dbReference>